<comment type="function">
    <text evidence="5">Component of the ESCRT-I complex (endosomal sorting complex required for transport I), a regulator of vesicular trafficking process.</text>
</comment>
<dbReference type="Pfam" id="PF03997">
    <property type="entry name" value="VPS28"/>
    <property type="match status" value="1"/>
</dbReference>
<dbReference type="SUPFAM" id="SSF140427">
    <property type="entry name" value="VPS28 C-terminal domain-like"/>
    <property type="match status" value="1"/>
</dbReference>
<dbReference type="OMA" id="CDEFPTV"/>
<dbReference type="Proteomes" id="UP000054886">
    <property type="component" value="Unassembled WGS sequence"/>
</dbReference>
<name>A0A0W0CU09_CANGB</name>
<evidence type="ECO:0000259" key="8">
    <source>
        <dbReference type="PROSITE" id="PS51313"/>
    </source>
</evidence>
<dbReference type="PROSITE" id="PS51310">
    <property type="entry name" value="VPS28_C"/>
    <property type="match status" value="1"/>
</dbReference>
<dbReference type="SUPFAM" id="SSF140111">
    <property type="entry name" value="Endosomal sorting complex assembly domain"/>
    <property type="match status" value="1"/>
</dbReference>
<comment type="similarity">
    <text evidence="5 6">Belongs to the VPS28 family.</text>
</comment>
<organism evidence="9 10">
    <name type="scientific">Candida glabrata</name>
    <name type="common">Yeast</name>
    <name type="synonym">Torulopsis glabrata</name>
    <dbReference type="NCBI Taxonomy" id="5478"/>
    <lineage>
        <taxon>Eukaryota</taxon>
        <taxon>Fungi</taxon>
        <taxon>Dikarya</taxon>
        <taxon>Ascomycota</taxon>
        <taxon>Saccharomycotina</taxon>
        <taxon>Saccharomycetes</taxon>
        <taxon>Saccharomycetales</taxon>
        <taxon>Saccharomycetaceae</taxon>
        <taxon>Nakaseomyces</taxon>
    </lineage>
</organism>
<dbReference type="GO" id="GO:0044877">
    <property type="term" value="F:protein-containing complex binding"/>
    <property type="evidence" value="ECO:0007669"/>
    <property type="project" value="EnsemblFungi"/>
</dbReference>
<dbReference type="InterPro" id="IPR007143">
    <property type="entry name" value="Vps28"/>
</dbReference>
<dbReference type="AlphaFoldDB" id="A0A0W0CU09"/>
<dbReference type="InterPro" id="IPR017899">
    <property type="entry name" value="VPS28_C"/>
</dbReference>
<dbReference type="GO" id="GO:0006612">
    <property type="term" value="P:protein targeting to membrane"/>
    <property type="evidence" value="ECO:0007669"/>
    <property type="project" value="EnsemblFungi"/>
</dbReference>
<dbReference type="Gene3D" id="1.20.1440.200">
    <property type="match status" value="1"/>
</dbReference>
<comment type="caution">
    <text evidence="9">The sequence shown here is derived from an EMBL/GenBank/DDBJ whole genome shotgun (WGS) entry which is preliminary data.</text>
</comment>
<reference evidence="9 10" key="1">
    <citation type="submission" date="2015-10" db="EMBL/GenBank/DDBJ databases">
        <title>Draft genomes sequences of Candida glabrata isolates 1A, 1B, 2A, 2B, 3A and 3B.</title>
        <authorList>
            <person name="Haavelsrud O.E."/>
            <person name="Gaustad P."/>
        </authorList>
    </citation>
    <scope>NUCLEOTIDE SEQUENCE [LARGE SCALE GENOMIC DNA]</scope>
    <source>
        <strain evidence="9">910700640</strain>
    </source>
</reference>
<dbReference type="InterPro" id="IPR038358">
    <property type="entry name" value="VPS28_N_sf"/>
</dbReference>
<protein>
    <recommendedName>
        <fullName evidence="5">Vacuolar protein sorting-associated protein 28</fullName>
    </recommendedName>
    <alternativeName>
        <fullName evidence="5">ESCRT-I complex subunit VPS28</fullName>
    </alternativeName>
</protein>
<evidence type="ECO:0000256" key="2">
    <source>
        <dbReference type="ARBA" id="ARBA00022448"/>
    </source>
</evidence>
<dbReference type="PIRSF" id="PIRSF017535">
    <property type="entry name" value="VPS28"/>
    <property type="match status" value="1"/>
</dbReference>
<dbReference type="VEuPathDB" id="FungiDB:B1J91_H05181g"/>
<dbReference type="PhylomeDB" id="A0A0W0CU09"/>
<feature type="domain" description="VPS28 C-terminal" evidence="7">
    <location>
        <begin position="136"/>
        <end position="230"/>
    </location>
</feature>
<dbReference type="GO" id="GO:0006623">
    <property type="term" value="P:protein targeting to vacuole"/>
    <property type="evidence" value="ECO:0007669"/>
    <property type="project" value="EnsemblFungi"/>
</dbReference>
<dbReference type="PROSITE" id="PS51313">
    <property type="entry name" value="VPS28_N"/>
    <property type="match status" value="1"/>
</dbReference>
<evidence type="ECO:0000256" key="5">
    <source>
        <dbReference type="PIRNR" id="PIRNR017535"/>
    </source>
</evidence>
<gene>
    <name evidence="9" type="ORF">AO440_002114</name>
</gene>
<dbReference type="VEuPathDB" id="FungiDB:GWK60_H05093"/>
<dbReference type="GO" id="GO:0043328">
    <property type="term" value="P:protein transport to vacuole involved in ubiquitin-dependent protein catabolic process via the multivesicular body sorting pathway"/>
    <property type="evidence" value="ECO:0007669"/>
    <property type="project" value="EnsemblFungi"/>
</dbReference>
<evidence type="ECO:0000313" key="9">
    <source>
        <dbReference type="EMBL" id="KTA96637.1"/>
    </source>
</evidence>
<comment type="subcellular location">
    <subcellularLocation>
        <location evidence="1">Late endosome membrane</location>
        <topology evidence="1">Peripheral membrane protein</topology>
    </subcellularLocation>
</comment>
<evidence type="ECO:0000259" key="7">
    <source>
        <dbReference type="PROSITE" id="PS51310"/>
    </source>
</evidence>
<dbReference type="EMBL" id="LLZZ01000171">
    <property type="protein sequence ID" value="KTA96637.1"/>
    <property type="molecule type" value="Genomic_DNA"/>
</dbReference>
<dbReference type="GO" id="GO:1904669">
    <property type="term" value="P:ATP export"/>
    <property type="evidence" value="ECO:0007669"/>
    <property type="project" value="EnsemblFungi"/>
</dbReference>
<sequence>MNQIPTALNEEVPLFENSSSSQDKETLEGVADVYSIIVALDYVEKAYLRDSISSTHYTQSVNKLLAQYKTYMSMPDISEYVGDLHDFKEKYNIIASNAITRLERGIPVTVEHAIDIDTNNDGSNGSLESKSQGGKYNAKNVAEATGNFITIMDALKLDYKAKDQLHPLMAELLLSINRVTNHDFENRSKLVEWIVKINKMKVEETLDEHEVRELLFILNQAYKSFYSLLG</sequence>
<dbReference type="GO" id="GO:0031902">
    <property type="term" value="C:late endosome membrane"/>
    <property type="evidence" value="ECO:0007669"/>
    <property type="project" value="UniProtKB-SubCell"/>
</dbReference>
<dbReference type="GO" id="GO:0000813">
    <property type="term" value="C:ESCRT I complex"/>
    <property type="evidence" value="ECO:0007669"/>
    <property type="project" value="UniProtKB-UniRule"/>
</dbReference>
<dbReference type="VEuPathDB" id="FungiDB:GVI51_H05027"/>
<evidence type="ECO:0000313" key="10">
    <source>
        <dbReference type="Proteomes" id="UP000054886"/>
    </source>
</evidence>
<dbReference type="FunFam" id="1.20.120.1130:FF:000001">
    <property type="entry name" value="Vacuolar protein sorting-associated protein 28 homolog"/>
    <property type="match status" value="1"/>
</dbReference>
<dbReference type="PANTHER" id="PTHR12937:SF0">
    <property type="entry name" value="VACUOLAR PROTEIN SORTING-ASSOCIATED PROTEIN 28 HOMOLOG"/>
    <property type="match status" value="1"/>
</dbReference>
<evidence type="ECO:0000256" key="4">
    <source>
        <dbReference type="ARBA" id="ARBA00022927"/>
    </source>
</evidence>
<dbReference type="PANTHER" id="PTHR12937">
    <property type="entry name" value="VACUOLAR PROTEIN SORTING 28, ISOFORM 2 VPS28"/>
    <property type="match status" value="1"/>
</dbReference>
<dbReference type="InterPro" id="IPR037202">
    <property type="entry name" value="ESCRT_assembly_dom"/>
</dbReference>
<proteinExistence type="inferred from homology"/>
<keyword evidence="2 5" id="KW-0813">Transport</keyword>
<dbReference type="Gene3D" id="1.20.120.1130">
    <property type="match status" value="1"/>
</dbReference>
<keyword evidence="3 5" id="KW-0967">Endosome</keyword>
<dbReference type="VEuPathDB" id="FungiDB:CAGL0H05181g"/>
<evidence type="ECO:0000256" key="3">
    <source>
        <dbReference type="ARBA" id="ARBA00022753"/>
    </source>
</evidence>
<dbReference type="InterPro" id="IPR037206">
    <property type="entry name" value="VPS28_C_sf"/>
</dbReference>
<feature type="domain" description="VPS28 N-terminal" evidence="8">
    <location>
        <begin position="1"/>
        <end position="112"/>
    </location>
</feature>
<evidence type="ECO:0000256" key="1">
    <source>
        <dbReference type="ARBA" id="ARBA00004633"/>
    </source>
</evidence>
<accession>A0A0W0CU09</accession>
<dbReference type="InterPro" id="IPR017898">
    <property type="entry name" value="VPS28_N"/>
</dbReference>
<keyword evidence="4 5" id="KW-0653">Protein transport</keyword>
<evidence type="ECO:0000256" key="6">
    <source>
        <dbReference type="PROSITE-ProRule" id="PRU00642"/>
    </source>
</evidence>